<organism evidence="12 13">
    <name type="scientific">Methanofervidicoccus abyssi</name>
    <dbReference type="NCBI Taxonomy" id="2082189"/>
    <lineage>
        <taxon>Archaea</taxon>
        <taxon>Methanobacteriati</taxon>
        <taxon>Methanobacteriota</taxon>
        <taxon>Methanomada group</taxon>
        <taxon>Methanococci</taxon>
        <taxon>Methanococcales</taxon>
        <taxon>Methanofervidicoccus</taxon>
    </lineage>
</organism>
<dbReference type="EMBL" id="BFAX01000001">
    <property type="protein sequence ID" value="GBF35867.1"/>
    <property type="molecule type" value="Genomic_DNA"/>
</dbReference>
<dbReference type="InterPro" id="IPR013134">
    <property type="entry name" value="Zn_hook_RAD50"/>
</dbReference>
<name>A0A401HNM8_9EURY</name>
<dbReference type="PANTHER" id="PTHR32114">
    <property type="entry name" value="ABC TRANSPORTER ABCH.3"/>
    <property type="match status" value="1"/>
</dbReference>
<dbReference type="Gene3D" id="1.10.287.510">
    <property type="entry name" value="Helix hairpin bin"/>
    <property type="match status" value="1"/>
</dbReference>
<dbReference type="AlphaFoldDB" id="A0A401HNM8"/>
<protein>
    <recommendedName>
        <fullName evidence="9">DNA double-strand break repair Rad50 ATPase</fullName>
    </recommendedName>
</protein>
<dbReference type="RefSeq" id="WP_131006660.1">
    <property type="nucleotide sequence ID" value="NZ_BFAX01000001.1"/>
</dbReference>
<evidence type="ECO:0000256" key="4">
    <source>
        <dbReference type="ARBA" id="ARBA00022801"/>
    </source>
</evidence>
<evidence type="ECO:0000256" key="2">
    <source>
        <dbReference type="ARBA" id="ARBA00022741"/>
    </source>
</evidence>
<keyword evidence="5 9" id="KW-0862">Zinc</keyword>
<dbReference type="GO" id="GO:0006302">
    <property type="term" value="P:double-strand break repair"/>
    <property type="evidence" value="ECO:0007669"/>
    <property type="project" value="UniProtKB-UniRule"/>
</dbReference>
<dbReference type="GO" id="GO:0005524">
    <property type="term" value="F:ATP binding"/>
    <property type="evidence" value="ECO:0007669"/>
    <property type="project" value="UniProtKB-UniRule"/>
</dbReference>
<evidence type="ECO:0000256" key="8">
    <source>
        <dbReference type="ARBA" id="ARBA00023204"/>
    </source>
</evidence>
<comment type="caution">
    <text evidence="12">The sequence shown here is derived from an EMBL/GenBank/DDBJ whole genome shotgun (WGS) entry which is preliminary data.</text>
</comment>
<dbReference type="OrthoDB" id="25344at2157"/>
<evidence type="ECO:0000256" key="1">
    <source>
        <dbReference type="ARBA" id="ARBA00022723"/>
    </source>
</evidence>
<feature type="binding site" evidence="9 10">
    <location>
        <position position="505"/>
    </location>
    <ligand>
        <name>Zn(2+)</name>
        <dbReference type="ChEBI" id="CHEBI:29105"/>
    </ligand>
</feature>
<dbReference type="Pfam" id="PF13558">
    <property type="entry name" value="SbcC_Walker_B"/>
    <property type="match status" value="1"/>
</dbReference>
<feature type="domain" description="Zinc-hook" evidence="11">
    <location>
        <begin position="457"/>
        <end position="554"/>
    </location>
</feature>
<dbReference type="HAMAP" id="MF_00449">
    <property type="entry name" value="RAD50"/>
    <property type="match status" value="1"/>
</dbReference>
<comment type="subunit">
    <text evidence="9">Homodimer. Forms a heterotetramer composed of two Mre11 subunits and two Rad50 subunits.</text>
</comment>
<dbReference type="InterPro" id="IPR022982">
    <property type="entry name" value="Rad50_ATPase_archaeal"/>
</dbReference>
<dbReference type="InterPro" id="IPR027417">
    <property type="entry name" value="P-loop_NTPase"/>
</dbReference>
<comment type="similarity">
    <text evidence="9">Belongs to the SMC family. RAD50 subfamily.</text>
</comment>
<accession>A0A401HNM8</accession>
<evidence type="ECO:0000256" key="3">
    <source>
        <dbReference type="ARBA" id="ARBA00022763"/>
    </source>
</evidence>
<evidence type="ECO:0000313" key="12">
    <source>
        <dbReference type="EMBL" id="GBF35867.1"/>
    </source>
</evidence>
<keyword evidence="13" id="KW-1185">Reference proteome</keyword>
<dbReference type="SUPFAM" id="SSF52540">
    <property type="entry name" value="P-loop containing nucleoside triphosphate hydrolases"/>
    <property type="match status" value="2"/>
</dbReference>
<keyword evidence="12" id="KW-0269">Exonuclease</keyword>
<evidence type="ECO:0000259" key="11">
    <source>
        <dbReference type="PROSITE" id="PS51131"/>
    </source>
</evidence>
<evidence type="ECO:0000256" key="5">
    <source>
        <dbReference type="ARBA" id="ARBA00022833"/>
    </source>
</evidence>
<feature type="binding site" evidence="9 10">
    <location>
        <position position="502"/>
    </location>
    <ligand>
        <name>Zn(2+)</name>
        <dbReference type="ChEBI" id="CHEBI:29105"/>
    </ligand>
</feature>
<proteinExistence type="inferred from homology"/>
<dbReference type="Pfam" id="PF13476">
    <property type="entry name" value="AAA_23"/>
    <property type="match status" value="1"/>
</dbReference>
<keyword evidence="3 9" id="KW-0227">DNA damage</keyword>
<evidence type="ECO:0000256" key="10">
    <source>
        <dbReference type="PROSITE-ProRule" id="PRU00471"/>
    </source>
</evidence>
<dbReference type="Gene3D" id="3.40.50.300">
    <property type="entry name" value="P-loop containing nucleotide triphosphate hydrolases"/>
    <property type="match status" value="2"/>
</dbReference>
<keyword evidence="7 9" id="KW-0175">Coiled coil</keyword>
<feature type="binding site" evidence="9">
    <location>
        <position position="134"/>
    </location>
    <ligand>
        <name>ATP</name>
        <dbReference type="ChEBI" id="CHEBI:30616"/>
    </ligand>
</feature>
<keyword evidence="1 9" id="KW-0479">Metal-binding</keyword>
<dbReference type="Pfam" id="PF04423">
    <property type="entry name" value="Rad50_zn_hook"/>
    <property type="match status" value="1"/>
</dbReference>
<gene>
    <name evidence="9" type="primary">rad50</name>
    <name evidence="12" type="ORF">MHHB_P0092</name>
</gene>
<dbReference type="GO" id="GO:0016887">
    <property type="term" value="F:ATP hydrolysis activity"/>
    <property type="evidence" value="ECO:0007669"/>
    <property type="project" value="UniProtKB-UniRule"/>
</dbReference>
<feature type="coiled-coil region" evidence="9">
    <location>
        <begin position="182"/>
        <end position="855"/>
    </location>
</feature>
<dbReference type="SUPFAM" id="SSF75712">
    <property type="entry name" value="Rad50 coiled-coil Zn hook"/>
    <property type="match status" value="1"/>
</dbReference>
<comment type="caution">
    <text evidence="9">Lacks conserved residue(s) required for the propagation of feature annotation.</text>
</comment>
<dbReference type="InterPro" id="IPR038729">
    <property type="entry name" value="Rad50/SbcC_AAA"/>
</dbReference>
<feature type="binding site" evidence="9">
    <location>
        <position position="12"/>
    </location>
    <ligand>
        <name>ATP</name>
        <dbReference type="ChEBI" id="CHEBI:30616"/>
    </ligand>
</feature>
<keyword evidence="8 9" id="KW-0234">DNA repair</keyword>
<keyword evidence="2 9" id="KW-0547">Nucleotide-binding</keyword>
<reference evidence="12 13" key="1">
    <citation type="journal article" date="2019" name="Int. J. Syst. Evol. Microbiol.">
        <title>Methanofervidicoccus abyssi gen. nov., sp. nov., a hydrogenotrophic methanogen, isolated from a hydrothermal vent chimney in the Mid-Cayman Spreading Center, the Caribbean Sea.</title>
        <authorList>
            <person name="Sakai S."/>
            <person name="Takaki Y."/>
            <person name="Miyazaki M."/>
            <person name="Ogawara M."/>
            <person name="Yanagawa K."/>
            <person name="Miyazaki J."/>
            <person name="Takai K."/>
        </authorList>
    </citation>
    <scope>NUCLEOTIDE SEQUENCE [LARGE SCALE GENOMIC DNA]</scope>
    <source>
        <strain evidence="12 13">HHB</strain>
    </source>
</reference>
<comment type="domain">
    <text evidence="9">The two conserved Cys that bind zinc constitute the zinc-hook, which separates the large intramolecular coiled coil regions. The 2 Cys residues coordinate one molecule of zinc with the help of the 2 Cys residues of the zinc-hook of another Rad50 molecule, thereby forming a V-shaped homodimer.</text>
</comment>
<evidence type="ECO:0000313" key="13">
    <source>
        <dbReference type="Proteomes" id="UP000290527"/>
    </source>
</evidence>
<evidence type="ECO:0000256" key="9">
    <source>
        <dbReference type="HAMAP-Rule" id="MF_00449"/>
    </source>
</evidence>
<dbReference type="GO" id="GO:0004527">
    <property type="term" value="F:exonuclease activity"/>
    <property type="evidence" value="ECO:0007669"/>
    <property type="project" value="UniProtKB-KW"/>
</dbReference>
<evidence type="ECO:0000256" key="6">
    <source>
        <dbReference type="ARBA" id="ARBA00022840"/>
    </source>
</evidence>
<keyword evidence="6 9" id="KW-0067">ATP-binding</keyword>
<comment type="cofactor">
    <cofactor evidence="9">
        <name>Zn(2+)</name>
        <dbReference type="ChEBI" id="CHEBI:29105"/>
    </cofactor>
    <text evidence="9">Binds 1 zinc ion per homodimer.</text>
</comment>
<sequence length="1000" mass="120236">MILKSITLENFRSHRYTQLSFNKGITTIIGPNGSGKSSIFEAMSFALYGISDYTIEELIRKGTGRFKVELTFELGGNIYRVVRSRGRRSSGDSVNKLYINGRLYAEGSKEVNKRIKEILGINHDVFLNAIYIKQGEIDNLINIRPAERKKIIGEILGVGRYEKVWREMGDVISRFKNKLENIKGQLSRKEVMEEEIKEVKKEIENMERELNRLKEDCKEIEGEYQNKKNILEEYNEKERKYNELTSKIDNIDNRIKRFENEKENLERDLESIRDRMDILKDTEMNYKRYCKIEEELKNEVLAEMDRYEEYYQRYKGLDEVRNKLEKNIEDINRKMKEEGVGDIQLEDVEKKIDVIKRRLKELEEIWEKLSELENLNSRLEEINGYIEELNRCKEGYLEYKKIDKKLGELETKILELEKLKVEKKNIKSAIKKLKDEISKLKEELKPLKEIEEKIKKEDELENKLKEYKEKFQELNSEITERKTKIKELEEIIEKLSKAGNKCPLCQSDIDDSKKESLLSKYREDLEKMENELEKLYEEQEMCRKEIFRLEGLLKEISSLKNEYGRLKEKERNLQNKLQELDKYSKELQHVNNEIKKYIDAEKEKEELKKKKESLEEMYRRYQTSEDYLKGVNREELLKRKKELSEVVRDYNKERINEEREYLSGELDRWTDIKMWIVDKREKEKELNNVLNEMKNIKKYFDHYMNLKEKKDSLEKDREKYRRDYERYEKARAVLEDYSKKYNVDIFNLIDTLEKSIRVVEETLKTCMSKREEYRREIESLKYDSEDHNRIKKEVDEILNNLTSMEREIGEYNGRLKSRRRDLKNRLEELDKLKELEKEKEKLERFIKYLENIREKVFSKDGFQQYLRKRYTPLIQRYTNEIFSEFELPYHYIQIKEDYDILVDEFPVKNLSGGEQIAVSLALRLGIAKALCSSLQFIILDEPTAFLDEDRRKKLLDIFKSIKTISQIFIISHHQELEQIADSTIHVTKRGGISYVSQGIT</sequence>
<dbReference type="PROSITE" id="PS51131">
    <property type="entry name" value="ZN_HOOK"/>
    <property type="match status" value="1"/>
</dbReference>
<evidence type="ECO:0000256" key="7">
    <source>
        <dbReference type="ARBA" id="ARBA00023054"/>
    </source>
</evidence>
<dbReference type="GO" id="GO:0008270">
    <property type="term" value="F:zinc ion binding"/>
    <property type="evidence" value="ECO:0007669"/>
    <property type="project" value="UniProtKB-UniRule"/>
</dbReference>
<dbReference type="Proteomes" id="UP000290527">
    <property type="component" value="Unassembled WGS sequence"/>
</dbReference>
<dbReference type="PANTHER" id="PTHR32114:SF2">
    <property type="entry name" value="ABC TRANSPORTER ABCH.3"/>
    <property type="match status" value="1"/>
</dbReference>
<feature type="binding site" evidence="9">
    <location>
        <begin position="32"/>
        <end position="38"/>
    </location>
    <ligand>
        <name>ATP</name>
        <dbReference type="ChEBI" id="CHEBI:30616"/>
    </ligand>
</feature>
<keyword evidence="12" id="KW-0540">Nuclease</keyword>
<comment type="function">
    <text evidence="9">Part of the Rad50/Mre11 complex, which is involved in the early steps of DNA double-strand break (DSB) repair. The complex may facilitate opening of the processed DNA ends to aid in the recruitment of HerA and NurA. Rad50 controls the balance between DNA end bridging and DNA resection via ATP-dependent structural rearrangements of the Rad50/Mre11 complex.</text>
</comment>
<keyword evidence="4 9" id="KW-0378">Hydrolase</keyword>